<dbReference type="InterPro" id="IPR053007">
    <property type="entry name" value="CYP450_monoxygenase_sec-met"/>
</dbReference>
<evidence type="ECO:0000313" key="10">
    <source>
        <dbReference type="EMBL" id="EOO01811.1"/>
    </source>
</evidence>
<dbReference type="Pfam" id="PF00067">
    <property type="entry name" value="p450"/>
    <property type="match status" value="1"/>
</dbReference>
<feature type="transmembrane region" description="Helical" evidence="9">
    <location>
        <begin position="12"/>
        <end position="31"/>
    </location>
</feature>
<dbReference type="EMBL" id="KB932957">
    <property type="protein sequence ID" value="EOO01811.1"/>
    <property type="molecule type" value="Genomic_DNA"/>
</dbReference>
<dbReference type="InterPro" id="IPR001128">
    <property type="entry name" value="Cyt_P450"/>
</dbReference>
<dbReference type="Proteomes" id="UP000014074">
    <property type="component" value="Unassembled WGS sequence"/>
</dbReference>
<proteinExistence type="inferred from homology"/>
<organism evidence="10 11">
    <name type="scientific">Phaeoacremonium minimum (strain UCR-PA7)</name>
    <name type="common">Esca disease fungus</name>
    <name type="synonym">Togninia minima</name>
    <dbReference type="NCBI Taxonomy" id="1286976"/>
    <lineage>
        <taxon>Eukaryota</taxon>
        <taxon>Fungi</taxon>
        <taxon>Dikarya</taxon>
        <taxon>Ascomycota</taxon>
        <taxon>Pezizomycotina</taxon>
        <taxon>Sordariomycetes</taxon>
        <taxon>Sordariomycetidae</taxon>
        <taxon>Togniniales</taxon>
        <taxon>Togniniaceae</taxon>
        <taxon>Phaeoacremonium</taxon>
    </lineage>
</organism>
<evidence type="ECO:0000256" key="2">
    <source>
        <dbReference type="ARBA" id="ARBA00010617"/>
    </source>
</evidence>
<keyword evidence="5 7" id="KW-0503">Monooxygenase</keyword>
<gene>
    <name evidence="10" type="ORF">UCRPA7_2720</name>
</gene>
<keyword evidence="4 6" id="KW-0408">Iron</keyword>
<keyword evidence="11" id="KW-1185">Reference proteome</keyword>
<evidence type="ECO:0000256" key="8">
    <source>
        <dbReference type="SAM" id="MobiDB-lite"/>
    </source>
</evidence>
<keyword evidence="3 6" id="KW-0479">Metal-binding</keyword>
<dbReference type="GO" id="GO:0020037">
    <property type="term" value="F:heme binding"/>
    <property type="evidence" value="ECO:0007669"/>
    <property type="project" value="InterPro"/>
</dbReference>
<dbReference type="InterPro" id="IPR002403">
    <property type="entry name" value="Cyt_P450_E_grp-IV"/>
</dbReference>
<name>R8BR34_PHAM7</name>
<dbReference type="PRINTS" id="PR00465">
    <property type="entry name" value="EP450IV"/>
</dbReference>
<dbReference type="CDD" id="cd11040">
    <property type="entry name" value="CYP7_CYP8-like"/>
    <property type="match status" value="1"/>
</dbReference>
<evidence type="ECO:0000256" key="5">
    <source>
        <dbReference type="ARBA" id="ARBA00023033"/>
    </source>
</evidence>
<keyword evidence="6 7" id="KW-0349">Heme</keyword>
<keyword evidence="7" id="KW-0560">Oxidoreductase</keyword>
<dbReference type="GO" id="GO:0016705">
    <property type="term" value="F:oxidoreductase activity, acting on paired donors, with incorporation or reduction of molecular oxygen"/>
    <property type="evidence" value="ECO:0007669"/>
    <property type="project" value="InterPro"/>
</dbReference>
<dbReference type="PANTHER" id="PTHR47582">
    <property type="entry name" value="P450, PUTATIVE (EUROFUNG)-RELATED"/>
    <property type="match status" value="1"/>
</dbReference>
<keyword evidence="9" id="KW-0812">Transmembrane</keyword>
<accession>R8BR34</accession>
<dbReference type="SUPFAM" id="SSF48264">
    <property type="entry name" value="Cytochrome P450"/>
    <property type="match status" value="1"/>
</dbReference>
<evidence type="ECO:0000256" key="3">
    <source>
        <dbReference type="ARBA" id="ARBA00022723"/>
    </source>
</evidence>
<dbReference type="PROSITE" id="PS00086">
    <property type="entry name" value="CYTOCHROME_P450"/>
    <property type="match status" value="1"/>
</dbReference>
<dbReference type="RefSeq" id="XP_007913487.1">
    <property type="nucleotide sequence ID" value="XM_007915296.1"/>
</dbReference>
<keyword evidence="9" id="KW-0472">Membrane</keyword>
<evidence type="ECO:0000256" key="9">
    <source>
        <dbReference type="SAM" id="Phobius"/>
    </source>
</evidence>
<dbReference type="OrthoDB" id="1470350at2759"/>
<sequence>MLSLNLEQWPFSGLATSLAVAVTVYLILFRLSSTKAHPEEPPIITSPIPFIGHLLGMALRGGSYVKSLGLKNRDKPIFTLTVPFSRIYIVTDPSLAAAVQRASKALSFTPLVPDVTKRVLGLDDATIDIVRQNLDPEPGDPRGFLADMHDMVYSYLGPGEPLNELTLEAVRELAVQINAYAASSSSSSSSAAGGDSGEVVDLLEWLRHFVTIGTAHFLYGPHNPLAVHPELEAAFWDFDHGLGRLLMNVAPSVTARRPYRGREALAAALVAYLEAGYGRTEAARIVQNRVRIAEQYGWGPAATARSELSFLFAGIVNTATTTFWTVLRIFADPALLAAVRAELIGAGALSAETAMPTGPGPGPERTLSVDALKAGCPTLLAVFRECLRLGSDNYSTRLVKADTLLSNRYFLKGDSVVQIAGGVIHADERIWGSDADAFNPSRFLAGTTTNGDGEGGAGASKQKEHGSGIHPAAFRSFGGGKTLCPGRHFATNEILGFVAMVVATFELEALDGGRITVPNKDDQVLPVHILEPKASDAVKVRVKLRDGQYKALKVVS</sequence>
<dbReference type="Gene3D" id="1.10.630.10">
    <property type="entry name" value="Cytochrome P450"/>
    <property type="match status" value="1"/>
</dbReference>
<evidence type="ECO:0000256" key="4">
    <source>
        <dbReference type="ARBA" id="ARBA00023004"/>
    </source>
</evidence>
<evidence type="ECO:0000256" key="1">
    <source>
        <dbReference type="ARBA" id="ARBA00001971"/>
    </source>
</evidence>
<dbReference type="PANTHER" id="PTHR47582:SF1">
    <property type="entry name" value="P450, PUTATIVE (EUROFUNG)-RELATED"/>
    <property type="match status" value="1"/>
</dbReference>
<dbReference type="AlphaFoldDB" id="R8BR34"/>
<dbReference type="eggNOG" id="KOG0684">
    <property type="taxonomic scope" value="Eukaryota"/>
</dbReference>
<comment type="similarity">
    <text evidence="2 7">Belongs to the cytochrome P450 family.</text>
</comment>
<dbReference type="GO" id="GO:0004497">
    <property type="term" value="F:monooxygenase activity"/>
    <property type="evidence" value="ECO:0007669"/>
    <property type="project" value="UniProtKB-KW"/>
</dbReference>
<feature type="binding site" description="axial binding residue" evidence="6">
    <location>
        <position position="484"/>
    </location>
    <ligand>
        <name>heme</name>
        <dbReference type="ChEBI" id="CHEBI:30413"/>
    </ligand>
    <ligandPart>
        <name>Fe</name>
        <dbReference type="ChEBI" id="CHEBI:18248"/>
    </ligandPart>
</feature>
<protein>
    <submittedName>
        <fullName evidence="10">Putative cytochrome p450 protein</fullName>
    </submittedName>
</protein>
<dbReference type="InterPro" id="IPR036396">
    <property type="entry name" value="Cyt_P450_sf"/>
</dbReference>
<dbReference type="KEGG" id="tmn:UCRPA7_2720"/>
<dbReference type="GO" id="GO:0005506">
    <property type="term" value="F:iron ion binding"/>
    <property type="evidence" value="ECO:0007669"/>
    <property type="project" value="InterPro"/>
</dbReference>
<comment type="cofactor">
    <cofactor evidence="1 6">
        <name>heme</name>
        <dbReference type="ChEBI" id="CHEBI:30413"/>
    </cofactor>
</comment>
<keyword evidence="9" id="KW-1133">Transmembrane helix</keyword>
<reference evidence="11" key="1">
    <citation type="journal article" date="2013" name="Genome Announc.">
        <title>Draft genome sequence of the ascomycete Phaeoacremonium aleophilum strain UCR-PA7, a causal agent of the esca disease complex in grapevines.</title>
        <authorList>
            <person name="Blanco-Ulate B."/>
            <person name="Rolshausen P."/>
            <person name="Cantu D."/>
        </authorList>
    </citation>
    <scope>NUCLEOTIDE SEQUENCE [LARGE SCALE GENOMIC DNA]</scope>
    <source>
        <strain evidence="11">UCR-PA7</strain>
    </source>
</reference>
<evidence type="ECO:0000256" key="6">
    <source>
        <dbReference type="PIRSR" id="PIRSR602403-1"/>
    </source>
</evidence>
<feature type="region of interest" description="Disordered" evidence="8">
    <location>
        <begin position="442"/>
        <end position="467"/>
    </location>
</feature>
<dbReference type="HOGENOM" id="CLU_018012_4_2_1"/>
<dbReference type="InterPro" id="IPR017972">
    <property type="entry name" value="Cyt_P450_CS"/>
</dbReference>
<dbReference type="GeneID" id="19322998"/>
<evidence type="ECO:0000313" key="11">
    <source>
        <dbReference type="Proteomes" id="UP000014074"/>
    </source>
</evidence>
<evidence type="ECO:0000256" key="7">
    <source>
        <dbReference type="RuleBase" id="RU000461"/>
    </source>
</evidence>